<dbReference type="Proteomes" id="UP001076655">
    <property type="component" value="Unassembled WGS sequence"/>
</dbReference>
<reference evidence="12" key="1">
    <citation type="submission" date="2022-08" db="EMBL/GenBank/DDBJ databases">
        <authorList>
            <person name="Dale J.L."/>
        </authorList>
    </citation>
    <scope>NUCLEOTIDE SEQUENCE</scope>
    <source>
        <strain evidence="12">2022EL-00758</strain>
    </source>
</reference>
<feature type="domain" description="PapC N-terminal" evidence="11">
    <location>
        <begin position="28"/>
        <end position="165"/>
    </location>
</feature>
<dbReference type="InterPro" id="IPR042186">
    <property type="entry name" value="FimD_plug_dom"/>
</dbReference>
<keyword evidence="3" id="KW-0813">Transport</keyword>
<dbReference type="Gene3D" id="3.10.20.410">
    <property type="match status" value="1"/>
</dbReference>
<dbReference type="Pfam" id="PF13954">
    <property type="entry name" value="PapC_N"/>
    <property type="match status" value="1"/>
</dbReference>
<evidence type="ECO:0000256" key="4">
    <source>
        <dbReference type="ARBA" id="ARBA00022452"/>
    </source>
</evidence>
<dbReference type="GO" id="GO:0015473">
    <property type="term" value="F:fimbrial usher porin activity"/>
    <property type="evidence" value="ECO:0007669"/>
    <property type="project" value="InterPro"/>
</dbReference>
<dbReference type="Gene3D" id="2.60.40.2610">
    <property type="entry name" value="Outer membrane usher protein FimD, plug domain"/>
    <property type="match status" value="1"/>
</dbReference>
<dbReference type="SUPFAM" id="SSF141729">
    <property type="entry name" value="FimD N-terminal domain-like"/>
    <property type="match status" value="1"/>
</dbReference>
<dbReference type="InterPro" id="IPR000015">
    <property type="entry name" value="Fimb_usher"/>
</dbReference>
<dbReference type="AlphaFoldDB" id="A0A9Q4CP40"/>
<evidence type="ECO:0000313" key="12">
    <source>
        <dbReference type="EMBL" id="MCY0789864.1"/>
    </source>
</evidence>
<evidence type="ECO:0000256" key="8">
    <source>
        <dbReference type="ARBA" id="ARBA00023237"/>
    </source>
</evidence>
<gene>
    <name evidence="12" type="ORF">N0392_09230</name>
</gene>
<evidence type="ECO:0000256" key="2">
    <source>
        <dbReference type="ARBA" id="ARBA00008064"/>
    </source>
</evidence>
<keyword evidence="6 9" id="KW-0732">Signal</keyword>
<dbReference type="RefSeq" id="WP_267785462.1">
    <property type="nucleotide sequence ID" value="NZ_JAPNMI010000004.1"/>
</dbReference>
<comment type="subcellular location">
    <subcellularLocation>
        <location evidence="1">Cell outer membrane</location>
        <topology evidence="1">Multi-pass membrane protein</topology>
    </subcellularLocation>
</comment>
<dbReference type="GO" id="GO:0009279">
    <property type="term" value="C:cell outer membrane"/>
    <property type="evidence" value="ECO:0007669"/>
    <property type="project" value="UniProtKB-SubCell"/>
</dbReference>
<keyword evidence="4" id="KW-1134">Transmembrane beta strand</keyword>
<dbReference type="PANTHER" id="PTHR30451">
    <property type="entry name" value="OUTER MEMBRANE USHER PROTEIN"/>
    <property type="match status" value="1"/>
</dbReference>
<organism evidence="12 13">
    <name type="scientific">Morganella morganii</name>
    <name type="common">Proteus morganii</name>
    <dbReference type="NCBI Taxonomy" id="582"/>
    <lineage>
        <taxon>Bacteria</taxon>
        <taxon>Pseudomonadati</taxon>
        <taxon>Pseudomonadota</taxon>
        <taxon>Gammaproteobacteria</taxon>
        <taxon>Enterobacterales</taxon>
        <taxon>Morganellaceae</taxon>
        <taxon>Morganella</taxon>
    </lineage>
</organism>
<proteinExistence type="inferred from homology"/>
<dbReference type="GO" id="GO:0009297">
    <property type="term" value="P:pilus assembly"/>
    <property type="evidence" value="ECO:0007669"/>
    <property type="project" value="InterPro"/>
</dbReference>
<dbReference type="InterPro" id="IPR037224">
    <property type="entry name" value="PapC_N_sf"/>
</dbReference>
<dbReference type="Gene3D" id="2.60.40.2070">
    <property type="match status" value="1"/>
</dbReference>
<feature type="domain" description="PapC-like C-terminal" evidence="10">
    <location>
        <begin position="757"/>
        <end position="818"/>
    </location>
</feature>
<feature type="chain" id="PRO_5040258000" evidence="9">
    <location>
        <begin position="26"/>
        <end position="830"/>
    </location>
</feature>
<dbReference type="PANTHER" id="PTHR30451:SF3">
    <property type="entry name" value="OUTER MEMBRANE USHER PROTEIN HTRE-RELATED"/>
    <property type="match status" value="1"/>
</dbReference>
<name>A0A9Q4CP40_MORMO</name>
<evidence type="ECO:0000256" key="7">
    <source>
        <dbReference type="ARBA" id="ARBA00023136"/>
    </source>
</evidence>
<dbReference type="InterPro" id="IPR025885">
    <property type="entry name" value="PapC_N"/>
</dbReference>
<evidence type="ECO:0000256" key="6">
    <source>
        <dbReference type="ARBA" id="ARBA00022729"/>
    </source>
</evidence>
<keyword evidence="5" id="KW-0812">Transmembrane</keyword>
<accession>A0A9Q4CP40</accession>
<dbReference type="Gene3D" id="2.60.40.3110">
    <property type="match status" value="1"/>
</dbReference>
<evidence type="ECO:0000259" key="10">
    <source>
        <dbReference type="Pfam" id="PF13953"/>
    </source>
</evidence>
<keyword evidence="7" id="KW-0472">Membrane</keyword>
<comment type="similarity">
    <text evidence="2">Belongs to the fimbrial export usher family.</text>
</comment>
<dbReference type="Pfam" id="PF13953">
    <property type="entry name" value="PapC_C"/>
    <property type="match status" value="1"/>
</dbReference>
<keyword evidence="8" id="KW-0998">Cell outer membrane</keyword>
<comment type="caution">
    <text evidence="12">The sequence shown here is derived from an EMBL/GenBank/DDBJ whole genome shotgun (WGS) entry which is preliminary data.</text>
</comment>
<evidence type="ECO:0000256" key="3">
    <source>
        <dbReference type="ARBA" id="ARBA00022448"/>
    </source>
</evidence>
<dbReference type="InterPro" id="IPR043142">
    <property type="entry name" value="PapC-like_C_sf"/>
</dbReference>
<dbReference type="EMBL" id="JAPNMI010000004">
    <property type="protein sequence ID" value="MCY0789864.1"/>
    <property type="molecule type" value="Genomic_DNA"/>
</dbReference>
<dbReference type="InterPro" id="IPR025949">
    <property type="entry name" value="PapC-like_C"/>
</dbReference>
<evidence type="ECO:0000259" key="11">
    <source>
        <dbReference type="Pfam" id="PF13954"/>
    </source>
</evidence>
<evidence type="ECO:0000256" key="5">
    <source>
        <dbReference type="ARBA" id="ARBA00022692"/>
    </source>
</evidence>
<evidence type="ECO:0000313" key="13">
    <source>
        <dbReference type="Proteomes" id="UP001076655"/>
    </source>
</evidence>
<protein>
    <submittedName>
        <fullName evidence="12">Fimbrial biogenesis outer membrane usher protein</fullName>
    </submittedName>
</protein>
<evidence type="ECO:0000256" key="9">
    <source>
        <dbReference type="SAM" id="SignalP"/>
    </source>
</evidence>
<dbReference type="Pfam" id="PF00577">
    <property type="entry name" value="Usher"/>
    <property type="match status" value="1"/>
</dbReference>
<sequence length="830" mass="91013">MSRYICRFPVLVSLLPVLFSTPAAAAGFNTNFLYGDSAKADLSRFDRNDTLPDGEYTVEISVNGEWKGRFPLRLQQSGHTILIPQDDVPKLGLRNTTPPPQADEEGYIALSSLVPPDSYTLNTGQFQLMLNVPQAMLNSVLKGYVDPSLWDQGVNAAMVSYNANYYHAANKRDGSDNDNAYLTLNSGLNLAGWQFRDQSSLTYSSGQRTKWNTNTRYLQRGFPAIKSDFRAGDSYTSGDLFDSVRFRGATLKTDMRMYPDTWQGFSPVIRGVAQTNALVKIYQDSQLIWQQSVPPGPFVVDSLLPTGSGGDLQVEINEADGQINHFMVPFSAVPNMLKEGLFNYELNAGEVQLTDNAYHPDFAQLNIRYGINNTLTGYGGMIAAKNYQAFLLGSGFNLPIGALSLDVTHSDARFDQDMPRYRGESYKVAYSRFIHQTNTNFSLAAYRYSTSGYFSLTDAVQYQELLNRQASAGEISPQSQSYRQRSTFNININQRIGADYGSVYLAGTLRDYWGGQDSTREYQLGYANNWQDINYTLSAGRTRYSKDSSNPAGSSNNEETRINLTLSVPLTVSGRKVYLTANSMIKDSRYQSSNIGLSGTAGQSNALSYNVNAAHQQAGGTTVSTSAAYRAAPATLNASYSESGRYRQLGAGATGSLVVWSGGILTANQPGETFAIVNVPGTANAIVNNDRNVTTNTQGQVLVPYLSAYRKNALILDASQAPENAAELLGNVQDIVPYAGAVTLVNFRTDNRQEFYLHAVRHNGKPLPFGTEVTDGDNNSIGYIGQNSLIYIRSETQPAQINVRLTDTDSGYCRITLTPGPQSTPLRCAE</sequence>
<evidence type="ECO:0000256" key="1">
    <source>
        <dbReference type="ARBA" id="ARBA00004571"/>
    </source>
</evidence>
<feature type="signal peptide" evidence="9">
    <location>
        <begin position="1"/>
        <end position="25"/>
    </location>
</feature>